<keyword evidence="3" id="KW-0813">Transport</keyword>
<feature type="transmembrane region" description="Helical" evidence="12">
    <location>
        <begin position="235"/>
        <end position="260"/>
    </location>
</feature>
<dbReference type="InterPro" id="IPR051542">
    <property type="entry name" value="Hydrogenase_cytochrome"/>
</dbReference>
<keyword evidence="5" id="KW-0349">Heme</keyword>
<keyword evidence="7" id="KW-0479">Metal-binding</keyword>
<dbReference type="PANTHER" id="PTHR30485:SF1">
    <property type="entry name" value="CYTOCHROME YDHU-RELATED"/>
    <property type="match status" value="1"/>
</dbReference>
<evidence type="ECO:0000313" key="15">
    <source>
        <dbReference type="Proteomes" id="UP000197783"/>
    </source>
</evidence>
<evidence type="ECO:0000256" key="11">
    <source>
        <dbReference type="ARBA" id="ARBA00023136"/>
    </source>
</evidence>
<dbReference type="GO" id="GO:0005886">
    <property type="term" value="C:plasma membrane"/>
    <property type="evidence" value="ECO:0007669"/>
    <property type="project" value="UniProtKB-SubCell"/>
</dbReference>
<comment type="similarity">
    <text evidence="2">Belongs to the HupC/HyaC/HydC family.</text>
</comment>
<protein>
    <submittedName>
        <fullName evidence="14">Quinone-reactive Ni/Fe-hydrogenase B-type cytochrome subunit</fullName>
    </submittedName>
</protein>
<dbReference type="Gene3D" id="1.20.950.20">
    <property type="entry name" value="Transmembrane di-heme cytochromes, Chain C"/>
    <property type="match status" value="1"/>
</dbReference>
<dbReference type="PRINTS" id="PR00161">
    <property type="entry name" value="NIHGNASECYTB"/>
</dbReference>
<keyword evidence="11 12" id="KW-0472">Membrane</keyword>
<evidence type="ECO:0000259" key="13">
    <source>
        <dbReference type="Pfam" id="PF01292"/>
    </source>
</evidence>
<keyword evidence="9 12" id="KW-1133">Transmembrane helix</keyword>
<dbReference type="InterPro" id="IPR016174">
    <property type="entry name" value="Di-haem_cyt_TM"/>
</dbReference>
<comment type="subcellular location">
    <subcellularLocation>
        <location evidence="1">Cell membrane</location>
        <topology evidence="1">Multi-pass membrane protein</topology>
    </subcellularLocation>
</comment>
<accession>A0A245ZRL9</accession>
<dbReference type="SUPFAM" id="SSF81342">
    <property type="entry name" value="Transmembrane di-heme cytochromes"/>
    <property type="match status" value="1"/>
</dbReference>
<keyword evidence="8" id="KW-0249">Electron transport</keyword>
<evidence type="ECO:0000256" key="1">
    <source>
        <dbReference type="ARBA" id="ARBA00004651"/>
    </source>
</evidence>
<proteinExistence type="inferred from homology"/>
<name>A0A245ZRL9_9SPHN</name>
<feature type="transmembrane region" description="Helical" evidence="12">
    <location>
        <begin position="123"/>
        <end position="145"/>
    </location>
</feature>
<evidence type="ECO:0000256" key="10">
    <source>
        <dbReference type="ARBA" id="ARBA00023004"/>
    </source>
</evidence>
<dbReference type="Pfam" id="PF01292">
    <property type="entry name" value="Ni_hydr_CYTB"/>
    <property type="match status" value="1"/>
</dbReference>
<dbReference type="Proteomes" id="UP000197783">
    <property type="component" value="Unassembled WGS sequence"/>
</dbReference>
<evidence type="ECO:0000313" key="14">
    <source>
        <dbReference type="EMBL" id="OWK32387.1"/>
    </source>
</evidence>
<dbReference type="AlphaFoldDB" id="A0A245ZRL9"/>
<dbReference type="GO" id="GO:0009055">
    <property type="term" value="F:electron transfer activity"/>
    <property type="evidence" value="ECO:0007669"/>
    <property type="project" value="InterPro"/>
</dbReference>
<feature type="transmembrane region" description="Helical" evidence="12">
    <location>
        <begin position="191"/>
        <end position="215"/>
    </location>
</feature>
<keyword evidence="10" id="KW-0408">Iron</keyword>
<dbReference type="GO" id="GO:0022904">
    <property type="term" value="P:respiratory electron transport chain"/>
    <property type="evidence" value="ECO:0007669"/>
    <property type="project" value="InterPro"/>
</dbReference>
<reference evidence="14 15" key="1">
    <citation type="submission" date="2017-03" db="EMBL/GenBank/DDBJ databases">
        <title>Genome sequence of Sphingomonas mucosissima DSM 17494.</title>
        <authorList>
            <person name="Poehlein A."/>
            <person name="Wuebbeler J.H."/>
            <person name="Steinbuechel A."/>
            <person name="Daniel R."/>
        </authorList>
    </citation>
    <scope>NUCLEOTIDE SEQUENCE [LARGE SCALE GENOMIC DNA]</scope>
    <source>
        <strain evidence="14 15">DSM 17494</strain>
    </source>
</reference>
<evidence type="ECO:0000256" key="12">
    <source>
        <dbReference type="SAM" id="Phobius"/>
    </source>
</evidence>
<evidence type="ECO:0000256" key="9">
    <source>
        <dbReference type="ARBA" id="ARBA00022989"/>
    </source>
</evidence>
<feature type="domain" description="Cytochrome b561 bacterial/Ni-hydrogenase" evidence="13">
    <location>
        <begin position="53"/>
        <end position="269"/>
    </location>
</feature>
<dbReference type="InterPro" id="IPR011577">
    <property type="entry name" value="Cyt_b561_bac/Ni-Hgenase"/>
</dbReference>
<sequence length="279" mass="32078">MDAFRFRRDRLGLFLARLRLEAGDCREVWLMHAAAVQRSENHDSLTAMKTVFRHRVATRLWHWINAISIFILIGSGLGISNAHPRLYWGSYGANFDPAWWELPRFPAWLTIPASYNLAISRRWHLFFGLVLAFGLLAYMIVSLLNRHFARKLRVRRGDLSRRNLLADLREHLALRFHDPANPTAYNIFQKLTYLALIFILLPLVIFTGIALSPAMNAGLPWLLDLFGGRQSARSIHFLCMIGLALFTVVHLTLVILAGAINETRSMITGWWRVPEEPRP</sequence>
<gene>
    <name evidence="14" type="primary">hydC</name>
    <name evidence="14" type="ORF">SPMU_07120</name>
</gene>
<evidence type="ECO:0000256" key="2">
    <source>
        <dbReference type="ARBA" id="ARBA00008622"/>
    </source>
</evidence>
<feature type="transmembrane region" description="Helical" evidence="12">
    <location>
        <begin position="60"/>
        <end position="79"/>
    </location>
</feature>
<evidence type="ECO:0000256" key="8">
    <source>
        <dbReference type="ARBA" id="ARBA00022982"/>
    </source>
</evidence>
<comment type="caution">
    <text evidence="14">The sequence shown here is derived from an EMBL/GenBank/DDBJ whole genome shotgun (WGS) entry which is preliminary data.</text>
</comment>
<evidence type="ECO:0000256" key="5">
    <source>
        <dbReference type="ARBA" id="ARBA00022617"/>
    </source>
</evidence>
<organism evidence="14 15">
    <name type="scientific">Sphingomonas mucosissima</name>
    <dbReference type="NCBI Taxonomy" id="370959"/>
    <lineage>
        <taxon>Bacteria</taxon>
        <taxon>Pseudomonadati</taxon>
        <taxon>Pseudomonadota</taxon>
        <taxon>Alphaproteobacteria</taxon>
        <taxon>Sphingomonadales</taxon>
        <taxon>Sphingomonadaceae</taxon>
        <taxon>Sphingomonas</taxon>
    </lineage>
</organism>
<keyword evidence="15" id="KW-1185">Reference proteome</keyword>
<keyword evidence="6 12" id="KW-0812">Transmembrane</keyword>
<evidence type="ECO:0000256" key="6">
    <source>
        <dbReference type="ARBA" id="ARBA00022692"/>
    </source>
</evidence>
<dbReference type="InterPro" id="IPR000516">
    <property type="entry name" value="Ni-dep_Hydgase_cyt-B"/>
</dbReference>
<dbReference type="GO" id="GO:0020037">
    <property type="term" value="F:heme binding"/>
    <property type="evidence" value="ECO:0007669"/>
    <property type="project" value="TreeGrafter"/>
</dbReference>
<dbReference type="GO" id="GO:0005506">
    <property type="term" value="F:iron ion binding"/>
    <property type="evidence" value="ECO:0007669"/>
    <property type="project" value="InterPro"/>
</dbReference>
<evidence type="ECO:0000256" key="3">
    <source>
        <dbReference type="ARBA" id="ARBA00022448"/>
    </source>
</evidence>
<dbReference type="PANTHER" id="PTHR30485">
    <property type="entry name" value="NI/FE-HYDROGENASE 1 B-TYPE CYTOCHROME SUBUNIT"/>
    <property type="match status" value="1"/>
</dbReference>
<evidence type="ECO:0000256" key="4">
    <source>
        <dbReference type="ARBA" id="ARBA00022475"/>
    </source>
</evidence>
<keyword evidence="4" id="KW-1003">Cell membrane</keyword>
<dbReference type="EMBL" id="NBBJ01000001">
    <property type="protein sequence ID" value="OWK32387.1"/>
    <property type="molecule type" value="Genomic_DNA"/>
</dbReference>
<evidence type="ECO:0000256" key="7">
    <source>
        <dbReference type="ARBA" id="ARBA00022723"/>
    </source>
</evidence>